<dbReference type="InterPro" id="IPR025635">
    <property type="entry name" value="DUF4293"/>
</dbReference>
<name>A0A367GQ27_9SPHI</name>
<dbReference type="RefSeq" id="WP_114004479.1">
    <property type="nucleotide sequence ID" value="NZ_QGDC01000003.1"/>
</dbReference>
<keyword evidence="1" id="KW-0812">Transmembrane</keyword>
<dbReference type="Proteomes" id="UP000253209">
    <property type="component" value="Unassembled WGS sequence"/>
</dbReference>
<dbReference type="Pfam" id="PF14126">
    <property type="entry name" value="DUF4293"/>
    <property type="match status" value="1"/>
</dbReference>
<reference evidence="2 3" key="1">
    <citation type="submission" date="2018-05" db="EMBL/GenBank/DDBJ databases">
        <title>Mucilaginibacter hurinus sp. nov., isolated from briquette warehouse soil.</title>
        <authorList>
            <person name="Choi L."/>
        </authorList>
    </citation>
    <scope>NUCLEOTIDE SEQUENCE [LARGE SCALE GENOMIC DNA]</scope>
    <source>
        <strain evidence="2 3">ZR32</strain>
    </source>
</reference>
<sequence length="156" mass="17308">MIQRIQSVYLFLATLVLFALYLFPLINNVNVNGAISNISVQGVYQQLVEGRLYTIEFIAIKILTAPVAVLPTLAIFFYKKRKYQIALCYGIILAIIGFSFAVAQTVKGATGEGLQIEFSNMGIGMFLSSIAIILVIMAIKAIKRDEKLVRSADRLR</sequence>
<accession>A0A367GQ27</accession>
<keyword evidence="1" id="KW-1133">Transmembrane helix</keyword>
<evidence type="ECO:0000313" key="3">
    <source>
        <dbReference type="Proteomes" id="UP000253209"/>
    </source>
</evidence>
<dbReference type="AlphaFoldDB" id="A0A367GQ27"/>
<keyword evidence="1" id="KW-0472">Membrane</keyword>
<keyword evidence="3" id="KW-1185">Reference proteome</keyword>
<comment type="caution">
    <text evidence="2">The sequence shown here is derived from an EMBL/GenBank/DDBJ whole genome shotgun (WGS) entry which is preliminary data.</text>
</comment>
<gene>
    <name evidence="2" type="ORF">DJ568_06640</name>
</gene>
<proteinExistence type="predicted"/>
<dbReference type="OrthoDB" id="594989at2"/>
<feature type="transmembrane region" description="Helical" evidence="1">
    <location>
        <begin position="7"/>
        <end position="26"/>
    </location>
</feature>
<organism evidence="2 3">
    <name type="scientific">Mucilaginibacter hurinus</name>
    <dbReference type="NCBI Taxonomy" id="2201324"/>
    <lineage>
        <taxon>Bacteria</taxon>
        <taxon>Pseudomonadati</taxon>
        <taxon>Bacteroidota</taxon>
        <taxon>Sphingobacteriia</taxon>
        <taxon>Sphingobacteriales</taxon>
        <taxon>Sphingobacteriaceae</taxon>
        <taxon>Mucilaginibacter</taxon>
    </lineage>
</organism>
<feature type="transmembrane region" description="Helical" evidence="1">
    <location>
        <begin position="57"/>
        <end position="78"/>
    </location>
</feature>
<evidence type="ECO:0000256" key="1">
    <source>
        <dbReference type="SAM" id="Phobius"/>
    </source>
</evidence>
<feature type="transmembrane region" description="Helical" evidence="1">
    <location>
        <begin position="123"/>
        <end position="142"/>
    </location>
</feature>
<feature type="transmembrane region" description="Helical" evidence="1">
    <location>
        <begin position="85"/>
        <end position="103"/>
    </location>
</feature>
<evidence type="ECO:0000313" key="2">
    <source>
        <dbReference type="EMBL" id="RCH55564.1"/>
    </source>
</evidence>
<dbReference type="EMBL" id="QGDC01000003">
    <property type="protein sequence ID" value="RCH55564.1"/>
    <property type="molecule type" value="Genomic_DNA"/>
</dbReference>
<protein>
    <submittedName>
        <fullName evidence="2">DUF4293 domain-containing protein</fullName>
    </submittedName>
</protein>